<proteinExistence type="predicted"/>
<name>A0A2S7T1J3_9BACT</name>
<dbReference type="AlphaFoldDB" id="A0A2S7T1J3"/>
<comment type="caution">
    <text evidence="2">The sequence shown here is derived from an EMBL/GenBank/DDBJ whole genome shotgun (WGS) entry which is preliminary data.</text>
</comment>
<keyword evidence="3" id="KW-1185">Reference proteome</keyword>
<feature type="transmembrane region" description="Helical" evidence="1">
    <location>
        <begin position="76"/>
        <end position="105"/>
    </location>
</feature>
<evidence type="ECO:0000313" key="2">
    <source>
        <dbReference type="EMBL" id="PQJ12824.1"/>
    </source>
</evidence>
<keyword evidence="1" id="KW-0812">Transmembrane</keyword>
<gene>
    <name evidence="2" type="ORF">CJD36_003515</name>
</gene>
<organism evidence="2 3">
    <name type="scientific">Flavipsychrobacter stenotrophus</name>
    <dbReference type="NCBI Taxonomy" id="2077091"/>
    <lineage>
        <taxon>Bacteria</taxon>
        <taxon>Pseudomonadati</taxon>
        <taxon>Bacteroidota</taxon>
        <taxon>Chitinophagia</taxon>
        <taxon>Chitinophagales</taxon>
        <taxon>Chitinophagaceae</taxon>
        <taxon>Flavipsychrobacter</taxon>
    </lineage>
</organism>
<evidence type="ECO:0000313" key="3">
    <source>
        <dbReference type="Proteomes" id="UP000239872"/>
    </source>
</evidence>
<accession>A0A2S7T1J3</accession>
<reference evidence="2 3" key="1">
    <citation type="submission" date="2018-01" db="EMBL/GenBank/DDBJ databases">
        <title>A novel member of the phylum Bacteroidetes isolated from glacier ice.</title>
        <authorList>
            <person name="Liu Q."/>
            <person name="Xin Y.-H."/>
        </authorList>
    </citation>
    <scope>NUCLEOTIDE SEQUENCE [LARGE SCALE GENOMIC DNA]</scope>
    <source>
        <strain evidence="2 3">RB1R16</strain>
    </source>
</reference>
<evidence type="ECO:0000256" key="1">
    <source>
        <dbReference type="SAM" id="Phobius"/>
    </source>
</evidence>
<feature type="transmembrane region" description="Helical" evidence="1">
    <location>
        <begin position="117"/>
        <end position="133"/>
    </location>
</feature>
<protein>
    <submittedName>
        <fullName evidence="2">Uncharacterized protein</fullName>
    </submittedName>
</protein>
<dbReference type="Proteomes" id="UP000239872">
    <property type="component" value="Unassembled WGS sequence"/>
</dbReference>
<dbReference type="EMBL" id="PPSL01000001">
    <property type="protein sequence ID" value="PQJ12824.1"/>
    <property type="molecule type" value="Genomic_DNA"/>
</dbReference>
<sequence>MNVSYAAFPVKHTEATENTHAVSSSNTVTSDENNAVAATATTTVAKAKHLSFFQKIRSVIHPDVEVVGGGPAWPGILALIFGIAAFSAFLALPFLLFSIGAVIFGAIGVGHGYSCRLLALIGLILGILALLALL</sequence>
<keyword evidence="1" id="KW-0472">Membrane</keyword>
<keyword evidence="1" id="KW-1133">Transmembrane helix</keyword>